<dbReference type="PANTHER" id="PTHR31739">
    <property type="entry name" value="ENT-COPALYL DIPHOSPHATE SYNTHASE, CHLOROPLASTIC"/>
    <property type="match status" value="1"/>
</dbReference>
<evidence type="ECO:0000259" key="6">
    <source>
        <dbReference type="Pfam" id="PF03936"/>
    </source>
</evidence>
<evidence type="ECO:0000259" key="5">
    <source>
        <dbReference type="Pfam" id="PF01397"/>
    </source>
</evidence>
<dbReference type="GO" id="GO:0010333">
    <property type="term" value="F:terpene synthase activity"/>
    <property type="evidence" value="ECO:0007669"/>
    <property type="project" value="InterPro"/>
</dbReference>
<name>A0A7I8LC59_SPIIN</name>
<sequence length="710" mass="81394">MVPSPVSAKQTPQFPQCIDWVLENQHPDGSWGSHDHHSSLMRDALASTLACVIALKRWNLGEENMEKGINFIMSNWSAISDEKQHSPIGFNIIFPGMITLARKMDLYLPLSQWELEKMFHLRELELKRAFETDSEGAEAYLAFVSEGLDRFPEWEKLRKYQRKNGSILDSPSTTAAALAHHCDGKCLEYLQSLVQKFENAVPSQYPSDTLLRLQIIDLLEGLGISQHFINEIKNILDEVHRQWLKNDEEIKSSMIISAMAFRLLRMNGYEILSGSMDQIDEEYFQNSLDGYLEDSDTILELYKASQIKFPNEWPLKELGIWTRNFLVKELSKHGKDERLKEVDYALRVPSFASLQRLEHRRSIAQLNIDRFQTLKMSHVLRHPNGKEILAFVVEEFNGCQYLYRKELEHLERWVKENRLDQLKLPRQKLTYCYFSAAATLFPYEMSDARISWAKNGVLTTLVDDFFDVVGSREELINLMQLVDQLEEDCEVNCCSEQVKIIYSALHATINEIGAKASAMQGYSILGHIINIWRDLLRSFMKEAEWAAEKAVPTMEQYLANGYVSFALGPIILPALYFIGPVLSPGIIEDPEYSKLYQLVSICGRLLNDMQSFEREDKEGKPNSVSLLVLEGGGSLSVEGAKEELRHLAERNREELLELVLKTEGSTIPRACKDLFWNMSRILHLFYSRSDGFSSPTEMVGAVNSVIHNLI</sequence>
<keyword evidence="3" id="KW-0460">Magnesium</keyword>
<dbReference type="InterPro" id="IPR005630">
    <property type="entry name" value="Terpene_synthase_metal-bd"/>
</dbReference>
<dbReference type="EMBL" id="LR746276">
    <property type="protein sequence ID" value="CAA7407226.1"/>
    <property type="molecule type" value="Genomic_DNA"/>
</dbReference>
<dbReference type="InterPro" id="IPR050148">
    <property type="entry name" value="Terpene_synthase-like"/>
</dbReference>
<dbReference type="SFLD" id="SFLDG01014">
    <property type="entry name" value="Terpene_Cyclase_Like_1_N-term"/>
    <property type="match status" value="1"/>
</dbReference>
<dbReference type="FunFam" id="1.10.600.10:FF:000005">
    <property type="entry name" value="Ent-kaur-16-ene synthase, chloroplastic"/>
    <property type="match status" value="1"/>
</dbReference>
<evidence type="ECO:0000256" key="1">
    <source>
        <dbReference type="ARBA" id="ARBA00001946"/>
    </source>
</evidence>
<dbReference type="Pfam" id="PF03936">
    <property type="entry name" value="Terpene_synth_C"/>
    <property type="match status" value="1"/>
</dbReference>
<evidence type="ECO:0000256" key="4">
    <source>
        <dbReference type="ARBA" id="ARBA00023239"/>
    </source>
</evidence>
<feature type="domain" description="Terpene synthase metal-binding" evidence="6">
    <location>
        <begin position="415"/>
        <end position="653"/>
    </location>
</feature>
<evidence type="ECO:0000256" key="3">
    <source>
        <dbReference type="ARBA" id="ARBA00022842"/>
    </source>
</evidence>
<dbReference type="FunFam" id="1.50.10.130:FF:000002">
    <property type="entry name" value="Ent-copalyl diphosphate synthase, chloroplastic"/>
    <property type="match status" value="1"/>
</dbReference>
<proteinExistence type="predicted"/>
<feature type="domain" description="Terpene synthase N-terminal" evidence="5">
    <location>
        <begin position="153"/>
        <end position="346"/>
    </location>
</feature>
<evidence type="ECO:0000256" key="2">
    <source>
        <dbReference type="ARBA" id="ARBA00022723"/>
    </source>
</evidence>
<dbReference type="SUPFAM" id="SSF48576">
    <property type="entry name" value="Terpenoid synthases"/>
    <property type="match status" value="1"/>
</dbReference>
<gene>
    <name evidence="7" type="ORF">SI8410_13017904</name>
</gene>
<dbReference type="GO" id="GO:0000287">
    <property type="term" value="F:magnesium ion binding"/>
    <property type="evidence" value="ECO:0007669"/>
    <property type="project" value="InterPro"/>
</dbReference>
<dbReference type="CDD" id="cd00684">
    <property type="entry name" value="Terpene_cyclase_plant_C1"/>
    <property type="match status" value="1"/>
</dbReference>
<dbReference type="InterPro" id="IPR008949">
    <property type="entry name" value="Isoprenoid_synthase_dom_sf"/>
</dbReference>
<dbReference type="InterPro" id="IPR008930">
    <property type="entry name" value="Terpenoid_cyclase/PrenylTrfase"/>
</dbReference>
<dbReference type="InterPro" id="IPR044814">
    <property type="entry name" value="Terpene_cyclase_plant_C1"/>
</dbReference>
<dbReference type="Proteomes" id="UP000663760">
    <property type="component" value="Chromosome 13"/>
</dbReference>
<evidence type="ECO:0000313" key="8">
    <source>
        <dbReference type="Proteomes" id="UP000663760"/>
    </source>
</evidence>
<dbReference type="SUPFAM" id="SSF48239">
    <property type="entry name" value="Terpenoid cyclases/Protein prenyltransferases"/>
    <property type="match status" value="2"/>
</dbReference>
<dbReference type="Gene3D" id="1.10.600.10">
    <property type="entry name" value="Farnesyl Diphosphate Synthase"/>
    <property type="match status" value="1"/>
</dbReference>
<evidence type="ECO:0000313" key="7">
    <source>
        <dbReference type="EMBL" id="CAA7407226.1"/>
    </source>
</evidence>
<dbReference type="Pfam" id="PF01397">
    <property type="entry name" value="Terpene_synth"/>
    <property type="match status" value="1"/>
</dbReference>
<protein>
    <submittedName>
        <fullName evidence="7">Uncharacterized protein</fullName>
    </submittedName>
</protein>
<dbReference type="PANTHER" id="PTHR31739:SF3">
    <property type="entry name" value="ENT-KAUR-16-ENE SYNTHASE, CHLOROPLASTIC"/>
    <property type="match status" value="1"/>
</dbReference>
<organism evidence="7 8">
    <name type="scientific">Spirodela intermedia</name>
    <name type="common">Intermediate duckweed</name>
    <dbReference type="NCBI Taxonomy" id="51605"/>
    <lineage>
        <taxon>Eukaryota</taxon>
        <taxon>Viridiplantae</taxon>
        <taxon>Streptophyta</taxon>
        <taxon>Embryophyta</taxon>
        <taxon>Tracheophyta</taxon>
        <taxon>Spermatophyta</taxon>
        <taxon>Magnoliopsida</taxon>
        <taxon>Liliopsida</taxon>
        <taxon>Araceae</taxon>
        <taxon>Lemnoideae</taxon>
        <taxon>Spirodela</taxon>
    </lineage>
</organism>
<keyword evidence="2" id="KW-0479">Metal-binding</keyword>
<keyword evidence="4" id="KW-0456">Lyase</keyword>
<reference evidence="7" key="1">
    <citation type="submission" date="2020-02" db="EMBL/GenBank/DDBJ databases">
        <authorList>
            <person name="Scholz U."/>
            <person name="Mascher M."/>
            <person name="Fiebig A."/>
        </authorList>
    </citation>
    <scope>NUCLEOTIDE SEQUENCE</scope>
</reference>
<dbReference type="Gene3D" id="1.50.10.160">
    <property type="match status" value="1"/>
</dbReference>
<dbReference type="InterPro" id="IPR036965">
    <property type="entry name" value="Terpene_synth_N_sf"/>
</dbReference>
<dbReference type="InterPro" id="IPR001906">
    <property type="entry name" value="Terpene_synth_N"/>
</dbReference>
<accession>A0A7I8LC59</accession>
<dbReference type="OrthoDB" id="2343925at2759"/>
<keyword evidence="8" id="KW-1185">Reference proteome</keyword>
<dbReference type="GO" id="GO:0016102">
    <property type="term" value="P:diterpenoid biosynthetic process"/>
    <property type="evidence" value="ECO:0007669"/>
    <property type="project" value="InterPro"/>
</dbReference>
<comment type="cofactor">
    <cofactor evidence="1">
        <name>Mg(2+)</name>
        <dbReference type="ChEBI" id="CHEBI:18420"/>
    </cofactor>
</comment>
<dbReference type="AlphaFoldDB" id="A0A7I8LC59"/>
<dbReference type="Gene3D" id="1.50.10.130">
    <property type="entry name" value="Terpene synthase, N-terminal domain"/>
    <property type="match status" value="1"/>
</dbReference>